<feature type="transmembrane region" description="Helical" evidence="8">
    <location>
        <begin position="169"/>
        <end position="191"/>
    </location>
</feature>
<keyword evidence="5 8" id="KW-1133">Transmembrane helix</keyword>
<evidence type="ECO:0000256" key="8">
    <source>
        <dbReference type="SAM" id="Phobius"/>
    </source>
</evidence>
<dbReference type="InterPro" id="IPR002550">
    <property type="entry name" value="CNNM"/>
</dbReference>
<dbReference type="FunFam" id="3.10.580.10:FF:000002">
    <property type="entry name" value="Magnesium/cobalt efflux protein CorC"/>
    <property type="match status" value="1"/>
</dbReference>
<dbReference type="GO" id="GO:0050660">
    <property type="term" value="F:flavin adenine dinucleotide binding"/>
    <property type="evidence" value="ECO:0007669"/>
    <property type="project" value="InterPro"/>
</dbReference>
<reference evidence="11" key="1">
    <citation type="submission" date="2019-08" db="EMBL/GenBank/DDBJ databases">
        <authorList>
            <person name="Kucharzyk K."/>
            <person name="Murdoch R.W."/>
            <person name="Higgins S."/>
            <person name="Loffler F."/>
        </authorList>
    </citation>
    <scope>NUCLEOTIDE SEQUENCE</scope>
</reference>
<dbReference type="PANTHER" id="PTHR43099:SF5">
    <property type="entry name" value="HLYC_CORC FAMILY TRANSPORTER"/>
    <property type="match status" value="1"/>
</dbReference>
<feature type="transmembrane region" description="Helical" evidence="8">
    <location>
        <begin position="88"/>
        <end position="108"/>
    </location>
</feature>
<keyword evidence="4" id="KW-0677">Repeat</keyword>
<dbReference type="AlphaFoldDB" id="A0A645AG41"/>
<evidence type="ECO:0000313" key="11">
    <source>
        <dbReference type="EMBL" id="MPM52182.1"/>
    </source>
</evidence>
<evidence type="ECO:0000256" key="5">
    <source>
        <dbReference type="ARBA" id="ARBA00022989"/>
    </source>
</evidence>
<name>A0A645AG41_9ZZZZ</name>
<keyword evidence="6" id="KW-0129">CBS domain</keyword>
<dbReference type="PROSITE" id="PS51846">
    <property type="entry name" value="CNNM"/>
    <property type="match status" value="1"/>
</dbReference>
<feature type="domain" description="CBS" evidence="9">
    <location>
        <begin position="254"/>
        <end position="315"/>
    </location>
</feature>
<evidence type="ECO:0000259" key="10">
    <source>
        <dbReference type="PROSITE" id="PS51846"/>
    </source>
</evidence>
<dbReference type="CDD" id="cd04590">
    <property type="entry name" value="CBS_pair_CorC_HlyC_assoc"/>
    <property type="match status" value="1"/>
</dbReference>
<dbReference type="GO" id="GO:0005886">
    <property type="term" value="C:plasma membrane"/>
    <property type="evidence" value="ECO:0007669"/>
    <property type="project" value="UniProtKB-SubCell"/>
</dbReference>
<dbReference type="SMART" id="SM01091">
    <property type="entry name" value="CorC_HlyC"/>
    <property type="match status" value="1"/>
</dbReference>
<evidence type="ECO:0000256" key="7">
    <source>
        <dbReference type="ARBA" id="ARBA00023136"/>
    </source>
</evidence>
<evidence type="ECO:0000256" key="3">
    <source>
        <dbReference type="ARBA" id="ARBA00022692"/>
    </source>
</evidence>
<sequence length="475" mass="53300">MDFFHKYDILTLSLPIMPGVSFKEEYILSDDPLWRLLLLPILLILLNAFFAATEIAVISLNETKLRYQAEDGDKKAQKLLEMVRHPSAFLSTIQIGITLSGFLASAFASNTFAERLVHFITVTCGLTLIPADTLRSLSVILITVILSFFTLVFGELVPKRIAMQKSEQVARMASGVVGALSVGARPFIWFLSATTNGILRLLRMDPNADEEQVSESEIRMMVDLGEEKGTIERSERDLIENVFEFNNMTAEDVMIHRTDMVMLWSGDSEAEIVRTMEESGLTRFPVYEEDADDIVGILSIRDYLLNARLESPKPLEEIIRPAYFVPESVRTDVLFRDMQSKKVHMAIVVDEYGGTSGLVTMEDLLEEIVGNIYDEFDLPDEQKVIPLEDNLWRIAGSAELEDMAKLLDMELPEDEEYDTLGGLVFAQLSVIPEDGSQLEVEACGLHIQVVEVVDHRVEWALVSKIKPPEADASAD</sequence>
<evidence type="ECO:0000256" key="4">
    <source>
        <dbReference type="ARBA" id="ARBA00022737"/>
    </source>
</evidence>
<evidence type="ECO:0000256" key="6">
    <source>
        <dbReference type="ARBA" id="ARBA00023122"/>
    </source>
</evidence>
<comment type="subcellular location">
    <subcellularLocation>
        <location evidence="1">Cell membrane</location>
        <topology evidence="1">Multi-pass membrane protein</topology>
    </subcellularLocation>
</comment>
<dbReference type="Pfam" id="PF03471">
    <property type="entry name" value="CorC_HlyC"/>
    <property type="match status" value="1"/>
</dbReference>
<evidence type="ECO:0000259" key="9">
    <source>
        <dbReference type="PROSITE" id="PS51371"/>
    </source>
</evidence>
<dbReference type="PROSITE" id="PS51371">
    <property type="entry name" value="CBS"/>
    <property type="match status" value="2"/>
</dbReference>
<dbReference type="PANTHER" id="PTHR43099">
    <property type="entry name" value="UPF0053 PROTEIN YRKA"/>
    <property type="match status" value="1"/>
</dbReference>
<dbReference type="InterPro" id="IPR046342">
    <property type="entry name" value="CBS_dom_sf"/>
</dbReference>
<dbReference type="Pfam" id="PF01595">
    <property type="entry name" value="CNNM"/>
    <property type="match status" value="1"/>
</dbReference>
<dbReference type="SUPFAM" id="SSF54631">
    <property type="entry name" value="CBS-domain pair"/>
    <property type="match status" value="1"/>
</dbReference>
<feature type="domain" description="CNNM transmembrane" evidence="10">
    <location>
        <begin position="29"/>
        <end position="235"/>
    </location>
</feature>
<dbReference type="Gene3D" id="3.30.465.10">
    <property type="match status" value="1"/>
</dbReference>
<comment type="caution">
    <text evidence="11">The sequence shown here is derived from an EMBL/GenBank/DDBJ whole genome shotgun (WGS) entry which is preliminary data.</text>
</comment>
<dbReference type="InterPro" id="IPR044751">
    <property type="entry name" value="Ion_transp-like_CBS"/>
</dbReference>
<dbReference type="InterPro" id="IPR000644">
    <property type="entry name" value="CBS_dom"/>
</dbReference>
<gene>
    <name evidence="11" type="ORF">SDC9_98938</name>
</gene>
<dbReference type="InterPro" id="IPR036318">
    <property type="entry name" value="FAD-bd_PCMH-like_sf"/>
</dbReference>
<dbReference type="InterPro" id="IPR051676">
    <property type="entry name" value="UPF0053_domain"/>
</dbReference>
<proteinExistence type="predicted"/>
<keyword evidence="3 8" id="KW-0812">Transmembrane</keyword>
<feature type="transmembrane region" description="Helical" evidence="8">
    <location>
        <begin position="33"/>
        <end position="58"/>
    </location>
</feature>
<keyword evidence="7 8" id="KW-0472">Membrane</keyword>
<accession>A0A645AG41</accession>
<dbReference type="SUPFAM" id="SSF56176">
    <property type="entry name" value="FAD-binding/transporter-associated domain-like"/>
    <property type="match status" value="1"/>
</dbReference>
<dbReference type="Gene3D" id="3.10.580.10">
    <property type="entry name" value="CBS-domain"/>
    <property type="match status" value="1"/>
</dbReference>
<keyword evidence="2" id="KW-1003">Cell membrane</keyword>
<dbReference type="EMBL" id="VSSQ01013746">
    <property type="protein sequence ID" value="MPM52182.1"/>
    <property type="molecule type" value="Genomic_DNA"/>
</dbReference>
<dbReference type="Pfam" id="PF00571">
    <property type="entry name" value="CBS"/>
    <property type="match status" value="2"/>
</dbReference>
<evidence type="ECO:0000256" key="1">
    <source>
        <dbReference type="ARBA" id="ARBA00004651"/>
    </source>
</evidence>
<feature type="domain" description="CBS" evidence="9">
    <location>
        <begin position="318"/>
        <end position="375"/>
    </location>
</feature>
<dbReference type="InterPro" id="IPR016169">
    <property type="entry name" value="FAD-bd_PCMH_sub2"/>
</dbReference>
<organism evidence="11">
    <name type="scientific">bioreactor metagenome</name>
    <dbReference type="NCBI Taxonomy" id="1076179"/>
    <lineage>
        <taxon>unclassified sequences</taxon>
        <taxon>metagenomes</taxon>
        <taxon>ecological metagenomes</taxon>
    </lineage>
</organism>
<evidence type="ECO:0000256" key="2">
    <source>
        <dbReference type="ARBA" id="ARBA00022475"/>
    </source>
</evidence>
<feature type="transmembrane region" description="Helical" evidence="8">
    <location>
        <begin position="137"/>
        <end position="157"/>
    </location>
</feature>
<dbReference type="InterPro" id="IPR005170">
    <property type="entry name" value="Transptr-assoc_dom"/>
</dbReference>
<protein>
    <submittedName>
        <fullName evidence="11">Uncharacterized protein</fullName>
    </submittedName>
</protein>